<organism evidence="1 2">
    <name type="scientific">Streptomyces badius</name>
    <dbReference type="NCBI Taxonomy" id="1941"/>
    <lineage>
        <taxon>Bacteria</taxon>
        <taxon>Bacillati</taxon>
        <taxon>Actinomycetota</taxon>
        <taxon>Actinomycetes</taxon>
        <taxon>Kitasatosporales</taxon>
        <taxon>Streptomycetaceae</taxon>
        <taxon>Streptomyces</taxon>
    </lineage>
</organism>
<evidence type="ECO:0000313" key="1">
    <source>
        <dbReference type="EMBL" id="GGS44906.1"/>
    </source>
</evidence>
<dbReference type="Gene3D" id="1.10.30.50">
    <property type="match status" value="1"/>
</dbReference>
<evidence type="ECO:0008006" key="3">
    <source>
        <dbReference type="Google" id="ProtNLM"/>
    </source>
</evidence>
<sequence length="247" mass="27284">MALEFELRVGLLVASDGLDWRDGALGARVRVALWLRDEVGVGNTFSKAALRAAITGAEQVDRRMRDLRPAGWVIKTNLDKPSLQPDQLLLEAIGAPVWEKEHRAAGLRQISAKTRRFVLERDLHRCRRCGVGAAEAYPGEPGSAARLTLGHVNPHAAGSSAGAEDLLTECARCNELVKNLTGVQMDAGQVWVRIKALPLAQKRELLTWMDADARPLRPVDRAWGMYRQLPAVLRDEMKNDLRGLTES</sequence>
<proteinExistence type="predicted"/>
<keyword evidence="2" id="KW-1185">Reference proteome</keyword>
<dbReference type="InterPro" id="IPR003615">
    <property type="entry name" value="HNH_nuc"/>
</dbReference>
<comment type="caution">
    <text evidence="1">The sequence shown here is derived from an EMBL/GenBank/DDBJ whole genome shotgun (WGS) entry which is preliminary data.</text>
</comment>
<gene>
    <name evidence="1" type="ORF">GCM10010253_18940</name>
</gene>
<protein>
    <recommendedName>
        <fullName evidence="3">HNH endonuclease</fullName>
    </recommendedName>
</protein>
<dbReference type="EMBL" id="BMSZ01000004">
    <property type="protein sequence ID" value="GGS44906.1"/>
    <property type="molecule type" value="Genomic_DNA"/>
</dbReference>
<dbReference type="CDD" id="cd00085">
    <property type="entry name" value="HNHc"/>
    <property type="match status" value="1"/>
</dbReference>
<reference evidence="2" key="1">
    <citation type="journal article" date="2019" name="Int. J. Syst. Evol. Microbiol.">
        <title>The Global Catalogue of Microorganisms (GCM) 10K type strain sequencing project: providing services to taxonomists for standard genome sequencing and annotation.</title>
        <authorList>
            <consortium name="The Broad Institute Genomics Platform"/>
            <consortium name="The Broad Institute Genome Sequencing Center for Infectious Disease"/>
            <person name="Wu L."/>
            <person name="Ma J."/>
        </authorList>
    </citation>
    <scope>NUCLEOTIDE SEQUENCE [LARGE SCALE GENOMIC DNA]</scope>
    <source>
        <strain evidence="2">JCM 4350</strain>
    </source>
</reference>
<dbReference type="Proteomes" id="UP000659767">
    <property type="component" value="Unassembled WGS sequence"/>
</dbReference>
<accession>A0ABQ2T090</accession>
<name>A0ABQ2T090_STRBA</name>
<evidence type="ECO:0000313" key="2">
    <source>
        <dbReference type="Proteomes" id="UP000659767"/>
    </source>
</evidence>